<evidence type="ECO:0000313" key="2">
    <source>
        <dbReference type="Proteomes" id="UP001652625"/>
    </source>
</evidence>
<dbReference type="Proteomes" id="UP001652625">
    <property type="component" value="Chromosome 12"/>
</dbReference>
<reference evidence="3" key="1">
    <citation type="submission" date="2025-08" db="UniProtKB">
        <authorList>
            <consortium name="RefSeq"/>
        </authorList>
    </citation>
    <scope>IDENTIFICATION</scope>
</reference>
<gene>
    <name evidence="3" type="primary">LOC136088029</name>
</gene>
<evidence type="ECO:0000259" key="1">
    <source>
        <dbReference type="Pfam" id="PF14291"/>
    </source>
</evidence>
<dbReference type="PANTHER" id="PTHR45749">
    <property type="match status" value="1"/>
</dbReference>
<dbReference type="InterPro" id="IPR025398">
    <property type="entry name" value="DUF4371"/>
</dbReference>
<proteinExistence type="predicted"/>
<protein>
    <submittedName>
        <fullName evidence="3">Uncharacterized protein LOC136088029</fullName>
    </submittedName>
</protein>
<name>A0ABM4D0H1_HYDVU</name>
<evidence type="ECO:0000313" key="3">
    <source>
        <dbReference type="RefSeq" id="XP_065667742.1"/>
    </source>
</evidence>
<keyword evidence="2" id="KW-1185">Reference proteome</keyword>
<feature type="domain" description="DUF4371" evidence="1">
    <location>
        <begin position="259"/>
        <end position="393"/>
    </location>
</feature>
<organism evidence="2 3">
    <name type="scientific">Hydra vulgaris</name>
    <name type="common">Hydra</name>
    <name type="synonym">Hydra attenuata</name>
    <dbReference type="NCBI Taxonomy" id="6087"/>
    <lineage>
        <taxon>Eukaryota</taxon>
        <taxon>Metazoa</taxon>
        <taxon>Cnidaria</taxon>
        <taxon>Hydrozoa</taxon>
        <taxon>Hydroidolina</taxon>
        <taxon>Anthoathecata</taxon>
        <taxon>Aplanulata</taxon>
        <taxon>Hydridae</taxon>
        <taxon>Hydra</taxon>
    </lineage>
</organism>
<dbReference type="RefSeq" id="XP_065667742.1">
    <property type="nucleotide sequence ID" value="XM_065811670.1"/>
</dbReference>
<accession>A0ABM4D0H1</accession>
<dbReference type="Pfam" id="PF14291">
    <property type="entry name" value="DUF4371"/>
    <property type="match status" value="1"/>
</dbReference>
<dbReference type="GeneID" id="136088029"/>
<sequence length="396" mass="44799">MWSPNHFVPIVKREVLCLKKFVKSDLKRGSCSVLPSVLSHSSVTTKVLNLSCQPPKNLFSNKKSLVQSHIKFCIDNETKIVDVSIDITPNPILLNCNPCASNQSSSLLFYDVSTYYERGRNLSAGKDDSMLLDLVNKIFIPNLSFVFPVSGEKKKRSFLHKSLLEYSWLAYSQIKDGAYCIPCTLLGSRIPNNTTIINFIQKPFKIWGNATRVYMDHNNNCRLHQMSMHYNYFSWPQRIAFRGHRDDSKYHPQIGETCKDNIGIGNFVELLNFRIEAGDKVLEHHIRSALKNATYISKTAQNELIECCGKTIEEVLIKKIKKSGYFSILCDGASDCSNVEQLSLVIRYIDCDNVICKDFLRFIECKSGTTGLSLAQNIISAIDDLGLDIQNVEVKG</sequence>
<dbReference type="PANTHER" id="PTHR45749:SF21">
    <property type="entry name" value="DUF4371 DOMAIN-CONTAINING PROTEIN"/>
    <property type="match status" value="1"/>
</dbReference>